<dbReference type="InterPro" id="IPR001135">
    <property type="entry name" value="NADH_Q_OxRdtase_suD"/>
</dbReference>
<dbReference type="PANTHER" id="PTHR43485:SF1">
    <property type="entry name" value="FORMATE HYDROGENLYASE SUBUNIT 5-RELATED"/>
    <property type="match status" value="1"/>
</dbReference>
<keyword evidence="2" id="KW-0533">Nickel</keyword>
<dbReference type="RefSeq" id="WP_066858368.1">
    <property type="nucleotide sequence ID" value="NZ_JXMS01000035.1"/>
</dbReference>
<dbReference type="SUPFAM" id="SSF56762">
    <property type="entry name" value="HydB/Nqo4-like"/>
    <property type="match status" value="1"/>
</dbReference>
<dbReference type="Pfam" id="PF00346">
    <property type="entry name" value="Complex1_49kDa"/>
    <property type="match status" value="2"/>
</dbReference>
<dbReference type="Gene3D" id="1.10.645.10">
    <property type="entry name" value="Cytochrome-c3 Hydrogenase, chain B"/>
    <property type="match status" value="1"/>
</dbReference>
<sequence length="361" mass="40612">MSNTYTIPVGPLHVALEEPMYFQVDVKGEVVQSIEMFAGHSHRGMESLALERNFFQNIVLTERVCSLCSNNHPLTYCMALENIAQIQVPERGQYLRVIADEVKRIASHMFNVGIGLHVIGFNTLFMHAMEVRETMQDLKESIWGNRMDISANTIGGAKYDLDDELEAYLRKTLEELKKPVEEFKHMYATHPQVKARTKDVGILPPEAAIEYGLGGPVARGSGIDNDVRKETPYAAYDKLKFNVVLGEGCDVRSRALVRLGEIFESISLIEQCLDQMPKGPICCDPLPDIPAGQAVARSEAPRGELIYYMRTNGTMYPERLKWRVPTYVNWEGLRVMLDKAKVADIALIVNSIDPCLSCTER</sequence>
<organism evidence="4 5">
    <name type="scientific">Halodesulfovibrio spirochaetisodalis</name>
    <dbReference type="NCBI Taxonomy" id="1560234"/>
    <lineage>
        <taxon>Bacteria</taxon>
        <taxon>Pseudomonadati</taxon>
        <taxon>Thermodesulfobacteriota</taxon>
        <taxon>Desulfovibrionia</taxon>
        <taxon>Desulfovibrionales</taxon>
        <taxon>Desulfovibrionaceae</taxon>
        <taxon>Halodesulfovibrio</taxon>
    </lineage>
</organism>
<keyword evidence="2" id="KW-0479">Metal-binding</keyword>
<dbReference type="GO" id="GO:0048038">
    <property type="term" value="F:quinone binding"/>
    <property type="evidence" value="ECO:0007669"/>
    <property type="project" value="InterPro"/>
</dbReference>
<dbReference type="GO" id="GO:0051287">
    <property type="term" value="F:NAD binding"/>
    <property type="evidence" value="ECO:0007669"/>
    <property type="project" value="InterPro"/>
</dbReference>
<dbReference type="AlphaFoldDB" id="A0A1B7X961"/>
<feature type="binding site" evidence="2">
    <location>
        <position position="46"/>
    </location>
    <ligand>
        <name>Mg(2+)</name>
        <dbReference type="ChEBI" id="CHEBI:18420"/>
    </ligand>
</feature>
<dbReference type="PANTHER" id="PTHR43485">
    <property type="entry name" value="HYDROGENASE-4 COMPONENT G"/>
    <property type="match status" value="1"/>
</dbReference>
<dbReference type="InterPro" id="IPR029014">
    <property type="entry name" value="NiFe-Hase_large"/>
</dbReference>
<keyword evidence="2" id="KW-0408">Iron</keyword>
<proteinExistence type="predicted"/>
<comment type="caution">
    <text evidence="4">The sequence shown here is derived from an EMBL/GenBank/DDBJ whole genome shotgun (WGS) entry which is preliminary data.</text>
</comment>
<keyword evidence="5" id="KW-1185">Reference proteome</keyword>
<evidence type="ECO:0000256" key="1">
    <source>
        <dbReference type="ARBA" id="ARBA00023002"/>
    </source>
</evidence>
<protein>
    <submittedName>
        <fullName evidence="4">Carbon monoxide-induced hydrogenase</fullName>
    </submittedName>
</protein>
<dbReference type="STRING" id="1560234.SP90_15405"/>
<comment type="cofactor">
    <cofactor evidence="2">
        <name>Ni(2+)</name>
        <dbReference type="ChEBI" id="CHEBI:49786"/>
    </cofactor>
</comment>
<dbReference type="Proteomes" id="UP000091979">
    <property type="component" value="Unassembled WGS sequence"/>
</dbReference>
<comment type="cofactor">
    <cofactor evidence="2">
        <name>Fe cation</name>
        <dbReference type="ChEBI" id="CHEBI:24875"/>
    </cofactor>
</comment>
<gene>
    <name evidence="4" type="ORF">SP90_15405</name>
</gene>
<dbReference type="Pfam" id="PF00374">
    <property type="entry name" value="NiFeSe_Hases"/>
    <property type="match status" value="1"/>
</dbReference>
<dbReference type="PATRIC" id="fig|1560234.3.peg.2372"/>
<dbReference type="GO" id="GO:0016651">
    <property type="term" value="F:oxidoreductase activity, acting on NAD(P)H"/>
    <property type="evidence" value="ECO:0007669"/>
    <property type="project" value="InterPro"/>
</dbReference>
<feature type="binding site" evidence="2">
    <location>
        <position position="68"/>
    </location>
    <ligand>
        <name>Ni(2+)</name>
        <dbReference type="ChEBI" id="CHEBI:49786"/>
    </ligand>
</feature>
<dbReference type="EMBL" id="JXMS01000035">
    <property type="protein sequence ID" value="OBQ45929.1"/>
    <property type="molecule type" value="Genomic_DNA"/>
</dbReference>
<feature type="binding site" evidence="2">
    <location>
        <position position="355"/>
    </location>
    <ligand>
        <name>Ni(2+)</name>
        <dbReference type="ChEBI" id="CHEBI:49786"/>
    </ligand>
</feature>
<feature type="binding site" evidence="2">
    <location>
        <position position="358"/>
    </location>
    <ligand>
        <name>Fe cation</name>
        <dbReference type="ChEBI" id="CHEBI:24875"/>
    </ligand>
</feature>
<name>A0A1B7X961_9BACT</name>
<keyword evidence="1" id="KW-0560">Oxidoreductase</keyword>
<reference evidence="4 5" key="1">
    <citation type="submission" date="2015-01" db="EMBL/GenBank/DDBJ databases">
        <title>Desulfovibrio sp. JC271 draft genome sequence.</title>
        <authorList>
            <person name="Shivani Y."/>
            <person name="Subhash Y."/>
            <person name="Sasikala C."/>
            <person name="Ramana C.V."/>
        </authorList>
    </citation>
    <scope>NUCLEOTIDE SEQUENCE [LARGE SCALE GENOMIC DNA]</scope>
    <source>
        <strain evidence="4 5">JC271</strain>
    </source>
</reference>
<evidence type="ECO:0000313" key="5">
    <source>
        <dbReference type="Proteomes" id="UP000091979"/>
    </source>
</evidence>
<keyword evidence="2" id="KW-0460">Magnesium</keyword>
<dbReference type="GO" id="GO:0016151">
    <property type="term" value="F:nickel cation binding"/>
    <property type="evidence" value="ECO:0007669"/>
    <property type="project" value="InterPro"/>
</dbReference>
<evidence type="ECO:0000256" key="2">
    <source>
        <dbReference type="PIRSR" id="PIRSR601501-1"/>
    </source>
</evidence>
<evidence type="ECO:0000259" key="3">
    <source>
        <dbReference type="Pfam" id="PF00346"/>
    </source>
</evidence>
<dbReference type="OrthoDB" id="9801496at2"/>
<dbReference type="InterPro" id="IPR052197">
    <property type="entry name" value="ComplexI_49kDa-like"/>
</dbReference>
<feature type="binding site" evidence="2">
    <location>
        <position position="68"/>
    </location>
    <ligand>
        <name>Fe cation</name>
        <dbReference type="ChEBI" id="CHEBI:24875"/>
    </ligand>
</feature>
<accession>A0A1B7X961</accession>
<dbReference type="InterPro" id="IPR001501">
    <property type="entry name" value="Ni-dep_hyd_lsu"/>
</dbReference>
<feature type="domain" description="NADH-quinone oxidoreductase subunit D" evidence="3">
    <location>
        <begin position="119"/>
        <end position="283"/>
    </location>
</feature>
<feature type="binding site" evidence="2">
    <location>
        <position position="65"/>
    </location>
    <ligand>
        <name>Ni(2+)</name>
        <dbReference type="ChEBI" id="CHEBI:49786"/>
    </ligand>
</feature>
<evidence type="ECO:0000313" key="4">
    <source>
        <dbReference type="EMBL" id="OBQ45929.1"/>
    </source>
</evidence>
<feature type="domain" description="NADH-quinone oxidoreductase subunit D" evidence="3">
    <location>
        <begin position="288"/>
        <end position="361"/>
    </location>
</feature>